<evidence type="ECO:0000256" key="1">
    <source>
        <dbReference type="ARBA" id="ARBA00004418"/>
    </source>
</evidence>
<feature type="signal peptide" evidence="5">
    <location>
        <begin position="1"/>
        <end position="20"/>
    </location>
</feature>
<proteinExistence type="predicted"/>
<evidence type="ECO:0000256" key="4">
    <source>
        <dbReference type="SAM" id="Coils"/>
    </source>
</evidence>
<protein>
    <submittedName>
        <fullName evidence="6">Bacterial extracellular solute-binding protein, family 7</fullName>
    </submittedName>
</protein>
<dbReference type="GO" id="GO:0042597">
    <property type="term" value="C:periplasmic space"/>
    <property type="evidence" value="ECO:0007669"/>
    <property type="project" value="UniProtKB-SubCell"/>
</dbReference>
<dbReference type="RefSeq" id="WP_082649480.1">
    <property type="nucleotide sequence ID" value="NZ_CYSR01000011.1"/>
</dbReference>
<gene>
    <name evidence="6" type="ORF">PHA8399_01465</name>
</gene>
<dbReference type="PANTHER" id="PTHR36513">
    <property type="entry name" value="ABC TRANSMEMBRANE TYPE-1 DOMAIN-CONTAINING PROTEIN"/>
    <property type="match status" value="1"/>
</dbReference>
<feature type="chain" id="PRO_5006064165" evidence="5">
    <location>
        <begin position="21"/>
        <end position="655"/>
    </location>
</feature>
<dbReference type="InterPro" id="IPR010297">
    <property type="entry name" value="DUF900_hydrolase"/>
</dbReference>
<keyword evidence="2 5" id="KW-0732">Signal</keyword>
<keyword evidence="3" id="KW-0574">Periplasm</keyword>
<organism evidence="6 7">
    <name type="scientific">Leisingera aquaemixtae</name>
    <dbReference type="NCBI Taxonomy" id="1396826"/>
    <lineage>
        <taxon>Bacteria</taxon>
        <taxon>Pseudomonadati</taxon>
        <taxon>Pseudomonadota</taxon>
        <taxon>Alphaproteobacteria</taxon>
        <taxon>Rhodobacterales</taxon>
        <taxon>Roseobacteraceae</taxon>
        <taxon>Leisingera</taxon>
    </lineage>
</organism>
<accession>A0A0P1H7S3</accession>
<reference evidence="6 7" key="1">
    <citation type="submission" date="2015-09" db="EMBL/GenBank/DDBJ databases">
        <authorList>
            <consortium name="Swine Surveillance"/>
        </authorList>
    </citation>
    <scope>NUCLEOTIDE SEQUENCE [LARGE SCALE GENOMIC DNA]</scope>
    <source>
        <strain evidence="6 7">CECT 8399</strain>
    </source>
</reference>
<dbReference type="EMBL" id="CYSR01000011">
    <property type="protein sequence ID" value="CUH99347.1"/>
    <property type="molecule type" value="Genomic_DNA"/>
</dbReference>
<evidence type="ECO:0000256" key="3">
    <source>
        <dbReference type="ARBA" id="ARBA00022764"/>
    </source>
</evidence>
<dbReference type="InterPro" id="IPR038404">
    <property type="entry name" value="TRAP_DctP_sf"/>
</dbReference>
<dbReference type="InterPro" id="IPR029058">
    <property type="entry name" value="AB_hydrolase_fold"/>
</dbReference>
<dbReference type="AlphaFoldDB" id="A0A0P1H7S3"/>
<dbReference type="InterPro" id="IPR018389">
    <property type="entry name" value="DctP_fam"/>
</dbReference>
<evidence type="ECO:0000313" key="7">
    <source>
        <dbReference type="Proteomes" id="UP000051326"/>
    </source>
</evidence>
<name>A0A0P1H7S3_9RHOB</name>
<dbReference type="Pfam" id="PF03480">
    <property type="entry name" value="DctP"/>
    <property type="match status" value="1"/>
</dbReference>
<dbReference type="Gene3D" id="3.40.50.1820">
    <property type="entry name" value="alpha/beta hydrolase"/>
    <property type="match status" value="1"/>
</dbReference>
<comment type="subcellular location">
    <subcellularLocation>
        <location evidence="1">Periplasm</location>
    </subcellularLocation>
</comment>
<dbReference type="Pfam" id="PF05990">
    <property type="entry name" value="DUF900"/>
    <property type="match status" value="1"/>
</dbReference>
<dbReference type="GO" id="GO:0055085">
    <property type="term" value="P:transmembrane transport"/>
    <property type="evidence" value="ECO:0007669"/>
    <property type="project" value="InterPro"/>
</dbReference>
<feature type="coiled-coil region" evidence="4">
    <location>
        <begin position="254"/>
        <end position="281"/>
    </location>
</feature>
<sequence>MWRGWLCALVVATAASPAVAQENADLRIAMSVSDRQVPRELAELVVEAEAWRQFGRAVELLLTDRPVKDLLQAGEADLGFVPLYQALDPDERQLGVASILHQPFGGLGPGGTARLLETGFRDAALMDLGQKDFFTLSFASLGTSSLISSLDLNTAEEFDGLMAFEFAPDGTGLDALGADLQRVEIQELPRALQNRNIEIAETLWSEDVASFVAEQQPQSVLTGYSSLVLAVLVRPETWGALSEQERRQIRSALLQIEERSFANAENDIEALQNQLAELGVNAIPFAEVAGEEGRQRMASAWAEQVENRAFALELFEAALEEASGPRPEPNPDDEGFLGPEGKPLIYFATDRERNYTGNLATEFGVEQITEARFHCGRVDWQKNGRRDSDNLYAGSISLAGRLSADDDCISDLAQPLGAERVLLFIHGYNNSFEKALQRVIAVAEDIGWQGPVLLWSWPSWGERSAYLADAQHIDDSRRRLEGFLRNLTQASNGMTIDLAAHSMGGRLGVETVYQFARGASGPLMRAVFVAPDVSGKAFSDMIKRSGHKHPITLYSHREDCPLKFSAHRFNNDQPRAGQGGPHLIVLSGLETVDATYVRDGKLCGNHTYTFDRPRALKDFAMLLNHGASACARGLEKTTRNGIRYWRISKHTRKCP</sequence>
<dbReference type="SUPFAM" id="SSF53474">
    <property type="entry name" value="alpha/beta-Hydrolases"/>
    <property type="match status" value="1"/>
</dbReference>
<dbReference type="Gene3D" id="3.40.190.170">
    <property type="entry name" value="Bacterial extracellular solute-binding protein, family 7"/>
    <property type="match status" value="1"/>
</dbReference>
<keyword evidence="4" id="KW-0175">Coiled coil</keyword>
<evidence type="ECO:0000256" key="5">
    <source>
        <dbReference type="SAM" id="SignalP"/>
    </source>
</evidence>
<evidence type="ECO:0000256" key="2">
    <source>
        <dbReference type="ARBA" id="ARBA00022729"/>
    </source>
</evidence>
<dbReference type="PANTHER" id="PTHR36513:SF1">
    <property type="entry name" value="TRANSMEMBRANE PROTEIN"/>
    <property type="match status" value="1"/>
</dbReference>
<dbReference type="Proteomes" id="UP000051326">
    <property type="component" value="Unassembled WGS sequence"/>
</dbReference>
<evidence type="ECO:0000313" key="6">
    <source>
        <dbReference type="EMBL" id="CUH99347.1"/>
    </source>
</evidence>